<dbReference type="PROSITE" id="PS50166">
    <property type="entry name" value="IMPORTIN_B_NT"/>
    <property type="match status" value="1"/>
</dbReference>
<evidence type="ECO:0000313" key="13">
    <source>
        <dbReference type="Proteomes" id="UP000320762"/>
    </source>
</evidence>
<proteinExistence type="inferred from homology"/>
<dbReference type="GO" id="GO:0006606">
    <property type="term" value="P:protein import into nucleus"/>
    <property type="evidence" value="ECO:0007669"/>
    <property type="project" value="InterPro"/>
</dbReference>
<comment type="caution">
    <text evidence="12">The sequence shown here is derived from an EMBL/GenBank/DDBJ whole genome shotgun (WGS) entry which is preliminary data.</text>
</comment>
<dbReference type="Gene3D" id="1.25.10.10">
    <property type="entry name" value="Leucine-rich Repeat Variant"/>
    <property type="match status" value="1"/>
</dbReference>
<dbReference type="GO" id="GO:0005635">
    <property type="term" value="C:nuclear envelope"/>
    <property type="evidence" value="ECO:0007669"/>
    <property type="project" value="UniProtKB-SubCell"/>
</dbReference>
<organism evidence="12 13">
    <name type="scientific">Schizophyllum amplum</name>
    <dbReference type="NCBI Taxonomy" id="97359"/>
    <lineage>
        <taxon>Eukaryota</taxon>
        <taxon>Fungi</taxon>
        <taxon>Dikarya</taxon>
        <taxon>Basidiomycota</taxon>
        <taxon>Agaricomycotina</taxon>
        <taxon>Agaricomycetes</taxon>
        <taxon>Agaricomycetidae</taxon>
        <taxon>Agaricales</taxon>
        <taxon>Schizophyllaceae</taxon>
        <taxon>Schizophyllum</taxon>
    </lineage>
</organism>
<dbReference type="Pfam" id="PF13513">
    <property type="entry name" value="HEAT_EZ"/>
    <property type="match status" value="1"/>
</dbReference>
<dbReference type="SUPFAM" id="SSF48371">
    <property type="entry name" value="ARM repeat"/>
    <property type="match status" value="1"/>
</dbReference>
<evidence type="ECO:0000256" key="6">
    <source>
        <dbReference type="ARBA" id="ARBA00022737"/>
    </source>
</evidence>
<evidence type="ECO:0000256" key="1">
    <source>
        <dbReference type="ARBA" id="ARBA00004259"/>
    </source>
</evidence>
<dbReference type="GO" id="GO:0031267">
    <property type="term" value="F:small GTPase binding"/>
    <property type="evidence" value="ECO:0007669"/>
    <property type="project" value="InterPro"/>
</dbReference>
<accession>A0A550C5G8</accession>
<name>A0A550C5G8_9AGAR</name>
<dbReference type="InterPro" id="IPR000225">
    <property type="entry name" value="Armadillo"/>
</dbReference>
<evidence type="ECO:0000256" key="3">
    <source>
        <dbReference type="ARBA" id="ARBA00010907"/>
    </source>
</evidence>
<dbReference type="InterPro" id="IPR040122">
    <property type="entry name" value="Importin_beta"/>
</dbReference>
<feature type="domain" description="Importin N-terminal" evidence="11">
    <location>
        <begin position="21"/>
        <end position="101"/>
    </location>
</feature>
<evidence type="ECO:0000256" key="5">
    <source>
        <dbReference type="ARBA" id="ARBA00022490"/>
    </source>
</evidence>
<evidence type="ECO:0000256" key="7">
    <source>
        <dbReference type="ARBA" id="ARBA00022927"/>
    </source>
</evidence>
<evidence type="ECO:0000256" key="4">
    <source>
        <dbReference type="ARBA" id="ARBA00022448"/>
    </source>
</evidence>
<evidence type="ECO:0000259" key="11">
    <source>
        <dbReference type="PROSITE" id="PS50166"/>
    </source>
</evidence>
<dbReference type="InterPro" id="IPR058584">
    <property type="entry name" value="IMB1_TNPO1-like_TPR"/>
</dbReference>
<keyword evidence="13" id="KW-1185">Reference proteome</keyword>
<evidence type="ECO:0000256" key="2">
    <source>
        <dbReference type="ARBA" id="ARBA00004496"/>
    </source>
</evidence>
<comment type="subcellular location">
    <subcellularLocation>
        <location evidence="2">Cytoplasm</location>
    </subcellularLocation>
    <subcellularLocation>
        <location evidence="1">Nucleus envelope</location>
    </subcellularLocation>
</comment>
<dbReference type="Pfam" id="PF03810">
    <property type="entry name" value="IBN_N"/>
    <property type="match status" value="1"/>
</dbReference>
<keyword evidence="6" id="KW-0677">Repeat</keyword>
<evidence type="ECO:0000313" key="12">
    <source>
        <dbReference type="EMBL" id="TRM60027.1"/>
    </source>
</evidence>
<dbReference type="SMART" id="SM00185">
    <property type="entry name" value="ARM"/>
    <property type="match status" value="3"/>
</dbReference>
<evidence type="ECO:0000256" key="8">
    <source>
        <dbReference type="ARBA" id="ARBA00023242"/>
    </source>
</evidence>
<dbReference type="EMBL" id="VDMD01000024">
    <property type="protein sequence ID" value="TRM60027.1"/>
    <property type="molecule type" value="Genomic_DNA"/>
</dbReference>
<keyword evidence="7" id="KW-0653">Protein transport</keyword>
<dbReference type="STRING" id="97359.A0A550C5G8"/>
<dbReference type="Pfam" id="PF25574">
    <property type="entry name" value="TPR_IMB1"/>
    <property type="match status" value="1"/>
</dbReference>
<dbReference type="PANTHER" id="PTHR10527">
    <property type="entry name" value="IMPORTIN BETA"/>
    <property type="match status" value="1"/>
</dbReference>
<dbReference type="Proteomes" id="UP000320762">
    <property type="component" value="Unassembled WGS sequence"/>
</dbReference>
<dbReference type="SMART" id="SM00913">
    <property type="entry name" value="IBN_N"/>
    <property type="match status" value="1"/>
</dbReference>
<reference evidence="12 13" key="1">
    <citation type="journal article" date="2019" name="New Phytol.">
        <title>Comparative genomics reveals unique wood-decay strategies and fruiting body development in the Schizophyllaceae.</title>
        <authorList>
            <person name="Almasi E."/>
            <person name="Sahu N."/>
            <person name="Krizsan K."/>
            <person name="Balint B."/>
            <person name="Kovacs G.M."/>
            <person name="Kiss B."/>
            <person name="Cseklye J."/>
            <person name="Drula E."/>
            <person name="Henrissat B."/>
            <person name="Nagy I."/>
            <person name="Chovatia M."/>
            <person name="Adam C."/>
            <person name="LaButti K."/>
            <person name="Lipzen A."/>
            <person name="Riley R."/>
            <person name="Grigoriev I.V."/>
            <person name="Nagy L.G."/>
        </authorList>
    </citation>
    <scope>NUCLEOTIDE SEQUENCE [LARGE SCALE GENOMIC DNA]</scope>
    <source>
        <strain evidence="12 13">NL-1724</strain>
    </source>
</reference>
<dbReference type="InterPro" id="IPR016024">
    <property type="entry name" value="ARM-type_fold"/>
</dbReference>
<sequence length="864" mass="95045">MNATDLLANTLSPDTATRQNATQQLETAFRESYPDYMNMLSTVLVDENNPLHVRNSAGLALKNALSAREAARQADNSTKWLSLSIDQRNKIKQEALLTLASPQQKAGAFAAQVVAAIAAVELPQGQWADLIEVLLGFVNNQANTNLKIATLQAIGFICESIKPEILSLRANEILTAVIHGARKEETSPEVQLAAIHALYNSLEFVRDNFEREGERNYIMQVVCEATQNGSVPVQVAAFECLVRIMSLYYEKMGLYMEQALFGLTVVGMKHQDERVALQAVEFWSTVCEEEMELALEASEAAEWGEQPEIESRHFAKIALPEIVPVLLLLLTKQEEDADEDEWNISMAAGTCLTLLAGAVQDHIVGAVIPFIEGNIKAEDWHRREAAVMAFGSILDGPDPNNLTPLVNQALPLLIDMMADSNIHVKDTTAWTLGRICDLLIVTIKPDVHLHPLISALVSGLQDNPRIVANCCWALMNLADQFGFYVEDDQENAQTGPLSPYVDGIVQALLRVTESAGNESNFRTSAYEAITSYVTHATPDVIPVVQNTVLTILQRMEHLLSIHNQIVGVDDRNNWNELQSNFCSVIIAVIRKLGDGIQPLADRIMTLILQLIQAAGKTSTMLEDAFLVVGTLAAALEANFAAYIPAFLPSLYPALKAHEDTQLCTVAVGIIGDISRALGEQSAQYAADFMTVLLENLRSDVLNRNVKITILSCFGDIALAVGPGFEPYLNTTMDVLGQASQINPNPLDYDSIDYVGELRKGILEAYTGVVTGLKNTEKALLLLQYAQRILELINKCLSEEDKDDAMMKLCYGLIGDLADAFPGGQLKQLFLTPWIASELRSKHRMSSDTKKTLRWARDRVKNATQ</sequence>
<dbReference type="OrthoDB" id="10263328at2759"/>
<evidence type="ECO:0000256" key="9">
    <source>
        <dbReference type="ARBA" id="ARBA00079884"/>
    </source>
</evidence>
<dbReference type="FunFam" id="1.25.10.10:FF:000027">
    <property type="entry name" value="Importin subunit beta-1"/>
    <property type="match status" value="1"/>
</dbReference>
<gene>
    <name evidence="12" type="ORF">BD626DRAFT_506219</name>
</gene>
<dbReference type="InterPro" id="IPR001494">
    <property type="entry name" value="Importin-beta_N"/>
</dbReference>
<comment type="similarity">
    <text evidence="3">Belongs to the importin beta family. Importin beta-1 subfamily.</text>
</comment>
<keyword evidence="4" id="KW-0813">Transport</keyword>
<protein>
    <recommendedName>
        <fullName evidence="9">Importin-95</fullName>
    </recommendedName>
    <alternativeName>
        <fullName evidence="10">Karyopherin-95</fullName>
    </alternativeName>
</protein>
<keyword evidence="5" id="KW-0963">Cytoplasm</keyword>
<evidence type="ECO:0000256" key="10">
    <source>
        <dbReference type="ARBA" id="ARBA00083566"/>
    </source>
</evidence>
<dbReference type="AlphaFoldDB" id="A0A550C5G8"/>
<dbReference type="GO" id="GO:0005737">
    <property type="term" value="C:cytoplasm"/>
    <property type="evidence" value="ECO:0007669"/>
    <property type="project" value="UniProtKB-SubCell"/>
</dbReference>
<keyword evidence="8" id="KW-0539">Nucleus</keyword>
<dbReference type="InterPro" id="IPR011989">
    <property type="entry name" value="ARM-like"/>
</dbReference>